<proteinExistence type="predicted"/>
<organism evidence="2">
    <name type="scientific">marine sediment metagenome</name>
    <dbReference type="NCBI Taxonomy" id="412755"/>
    <lineage>
        <taxon>unclassified sequences</taxon>
        <taxon>metagenomes</taxon>
        <taxon>ecological metagenomes</taxon>
    </lineage>
</organism>
<dbReference type="AlphaFoldDB" id="A0A0F9ESD4"/>
<keyword evidence="1" id="KW-1133">Transmembrane helix</keyword>
<comment type="caution">
    <text evidence="2">The sequence shown here is derived from an EMBL/GenBank/DDBJ whole genome shotgun (WGS) entry which is preliminary data.</text>
</comment>
<accession>A0A0F9ESD4</accession>
<sequence>MMTKVCRCYPATASGPRLIYRSRSRLGHPVLFTVFTFVLVHMACDVCDTAWEVGE</sequence>
<protein>
    <submittedName>
        <fullName evidence="2">Uncharacterized protein</fullName>
    </submittedName>
</protein>
<evidence type="ECO:0000256" key="1">
    <source>
        <dbReference type="SAM" id="Phobius"/>
    </source>
</evidence>
<dbReference type="EMBL" id="LAZR01033536">
    <property type="protein sequence ID" value="KKL47810.1"/>
    <property type="molecule type" value="Genomic_DNA"/>
</dbReference>
<keyword evidence="1" id="KW-0472">Membrane</keyword>
<keyword evidence="1" id="KW-0812">Transmembrane</keyword>
<feature type="transmembrane region" description="Helical" evidence="1">
    <location>
        <begin position="26"/>
        <end position="43"/>
    </location>
</feature>
<name>A0A0F9ESD4_9ZZZZ</name>
<gene>
    <name evidence="2" type="ORF">LCGC14_2331800</name>
</gene>
<evidence type="ECO:0000313" key="2">
    <source>
        <dbReference type="EMBL" id="KKL47810.1"/>
    </source>
</evidence>
<reference evidence="2" key="1">
    <citation type="journal article" date="2015" name="Nature">
        <title>Complex archaea that bridge the gap between prokaryotes and eukaryotes.</title>
        <authorList>
            <person name="Spang A."/>
            <person name="Saw J.H."/>
            <person name="Jorgensen S.L."/>
            <person name="Zaremba-Niedzwiedzka K."/>
            <person name="Martijn J."/>
            <person name="Lind A.E."/>
            <person name="van Eijk R."/>
            <person name="Schleper C."/>
            <person name="Guy L."/>
            <person name="Ettema T.J."/>
        </authorList>
    </citation>
    <scope>NUCLEOTIDE SEQUENCE</scope>
</reference>